<dbReference type="Proteomes" id="UP000464787">
    <property type="component" value="Chromosome"/>
</dbReference>
<feature type="domain" description="FAD-binding PCMH-type" evidence="4">
    <location>
        <begin position="1"/>
        <end position="177"/>
    </location>
</feature>
<proteinExistence type="predicted"/>
<dbReference type="AlphaFoldDB" id="A0A857J6Q9"/>
<organism evidence="5 6">
    <name type="scientific">Xylophilus rhododendri</name>
    <dbReference type="NCBI Taxonomy" id="2697032"/>
    <lineage>
        <taxon>Bacteria</taxon>
        <taxon>Pseudomonadati</taxon>
        <taxon>Pseudomonadota</taxon>
        <taxon>Betaproteobacteria</taxon>
        <taxon>Burkholderiales</taxon>
        <taxon>Xylophilus</taxon>
    </lineage>
</organism>
<dbReference type="EMBL" id="CP047650">
    <property type="protein sequence ID" value="QHI99684.1"/>
    <property type="molecule type" value="Genomic_DNA"/>
</dbReference>
<accession>A0A857J6Q9</accession>
<evidence type="ECO:0000313" key="6">
    <source>
        <dbReference type="Proteomes" id="UP000464787"/>
    </source>
</evidence>
<dbReference type="InterPro" id="IPR051312">
    <property type="entry name" value="Diverse_Substr_Oxidored"/>
</dbReference>
<reference evidence="5 6" key="1">
    <citation type="submission" date="2020-01" db="EMBL/GenBank/DDBJ databases">
        <title>Genome sequencing of strain KACC 21265.</title>
        <authorList>
            <person name="Heo J."/>
            <person name="Kim S.-J."/>
            <person name="Kim J.-S."/>
            <person name="Hong S.-B."/>
            <person name="Kwon S.-W."/>
        </authorList>
    </citation>
    <scope>NUCLEOTIDE SEQUENCE [LARGE SCALE GENOMIC DNA]</scope>
    <source>
        <strain evidence="5 6">KACC 21265</strain>
    </source>
</reference>
<dbReference type="PROSITE" id="PS51387">
    <property type="entry name" value="FAD_PCMH"/>
    <property type="match status" value="1"/>
</dbReference>
<dbReference type="Pfam" id="PF00941">
    <property type="entry name" value="FAD_binding_5"/>
    <property type="match status" value="1"/>
</dbReference>
<evidence type="ECO:0000313" key="5">
    <source>
        <dbReference type="EMBL" id="QHI99684.1"/>
    </source>
</evidence>
<dbReference type="KEGG" id="xyk:GT347_17900"/>
<dbReference type="GO" id="GO:0016491">
    <property type="term" value="F:oxidoreductase activity"/>
    <property type="evidence" value="ECO:0007669"/>
    <property type="project" value="UniProtKB-KW"/>
</dbReference>
<sequence>MKAALFDYTRPADLQQGLQLLAEGAGDTKPMGGSQSLGPMLNLRLARPRAVVDVSRLPGMREVTVEAGALRIGGSVTHAEIEDGVFPELRGTLLQTVAAGIAYRAVRNRGTVAGSLAHADPAADWVLAMTALAARLEIVSASGKRLLPMERFMLGAYTTALEAGELIAAVHIPRLGADARWGYTKFCRKPGEFAEASCCAVFDADSGFARIVIGALDGAPRALPGLAAAFAASGALPSRDEVQAAIAAAAPGKDAVDRKLIAATLRRCLEEVLGHEKESA</sequence>
<evidence type="ECO:0000256" key="2">
    <source>
        <dbReference type="ARBA" id="ARBA00022827"/>
    </source>
</evidence>
<evidence type="ECO:0000256" key="1">
    <source>
        <dbReference type="ARBA" id="ARBA00022630"/>
    </source>
</evidence>
<dbReference type="PANTHER" id="PTHR42659:SF2">
    <property type="entry name" value="XANTHINE DEHYDROGENASE SUBUNIT C-RELATED"/>
    <property type="match status" value="1"/>
</dbReference>
<evidence type="ECO:0000259" key="4">
    <source>
        <dbReference type="PROSITE" id="PS51387"/>
    </source>
</evidence>
<dbReference type="GO" id="GO:0071949">
    <property type="term" value="F:FAD binding"/>
    <property type="evidence" value="ECO:0007669"/>
    <property type="project" value="InterPro"/>
</dbReference>
<keyword evidence="2" id="KW-0274">FAD</keyword>
<dbReference type="InterPro" id="IPR036318">
    <property type="entry name" value="FAD-bd_PCMH-like_sf"/>
</dbReference>
<evidence type="ECO:0000256" key="3">
    <source>
        <dbReference type="ARBA" id="ARBA00023002"/>
    </source>
</evidence>
<gene>
    <name evidence="5" type="ORF">GT347_17900</name>
</gene>
<keyword evidence="3" id="KW-0560">Oxidoreductase</keyword>
<dbReference type="RefSeq" id="WP_160553495.1">
    <property type="nucleotide sequence ID" value="NZ_CP047650.1"/>
</dbReference>
<keyword evidence="6" id="KW-1185">Reference proteome</keyword>
<dbReference type="Gene3D" id="3.30.465.10">
    <property type="match status" value="1"/>
</dbReference>
<protein>
    <submittedName>
        <fullName evidence="5">Carbon monoxide dehydrogenase</fullName>
    </submittedName>
</protein>
<dbReference type="InterPro" id="IPR016167">
    <property type="entry name" value="FAD-bd_PCMH_sub1"/>
</dbReference>
<dbReference type="InterPro" id="IPR016169">
    <property type="entry name" value="FAD-bd_PCMH_sub2"/>
</dbReference>
<dbReference type="SUPFAM" id="SSF56176">
    <property type="entry name" value="FAD-binding/transporter-associated domain-like"/>
    <property type="match status" value="1"/>
</dbReference>
<dbReference type="InterPro" id="IPR036683">
    <property type="entry name" value="CO_DH_flav_C_dom_sf"/>
</dbReference>
<dbReference type="InterPro" id="IPR002346">
    <property type="entry name" value="Mopterin_DH_FAD-bd"/>
</dbReference>
<dbReference type="PANTHER" id="PTHR42659">
    <property type="entry name" value="XANTHINE DEHYDROGENASE SUBUNIT C-RELATED"/>
    <property type="match status" value="1"/>
</dbReference>
<keyword evidence="1" id="KW-0285">Flavoprotein</keyword>
<name>A0A857J6Q9_9BURK</name>
<dbReference type="Gene3D" id="3.30.43.10">
    <property type="entry name" value="Uridine Diphospho-n-acetylenolpyruvylglucosamine Reductase, domain 2"/>
    <property type="match status" value="1"/>
</dbReference>
<dbReference type="InterPro" id="IPR016166">
    <property type="entry name" value="FAD-bd_PCMH"/>
</dbReference>
<dbReference type="SUPFAM" id="SSF55447">
    <property type="entry name" value="CO dehydrogenase flavoprotein C-terminal domain-like"/>
    <property type="match status" value="1"/>
</dbReference>